<keyword evidence="10" id="KW-1185">Reference proteome</keyword>
<protein>
    <recommendedName>
        <fullName evidence="2">tRNA (adenine(58)-N(1))-methyltransferase</fullName>
        <ecNumber evidence="2">2.1.1.220</ecNumber>
    </recommendedName>
</protein>
<evidence type="ECO:0000256" key="5">
    <source>
        <dbReference type="ARBA" id="ARBA00022691"/>
    </source>
</evidence>
<evidence type="ECO:0000256" key="1">
    <source>
        <dbReference type="ARBA" id="ARBA00004123"/>
    </source>
</evidence>
<dbReference type="PANTHER" id="PTHR12133">
    <property type="entry name" value="TRNA (ADENINE(58)-N(1))-METHYLTRANSFERASE"/>
    <property type="match status" value="1"/>
</dbReference>
<keyword evidence="4" id="KW-0808">Transferase</keyword>
<evidence type="ECO:0000313" key="9">
    <source>
        <dbReference type="EMBL" id="GAB1219546.1"/>
    </source>
</evidence>
<evidence type="ECO:0000256" key="4">
    <source>
        <dbReference type="ARBA" id="ARBA00022679"/>
    </source>
</evidence>
<comment type="caution">
    <text evidence="9">The sequence shown here is derived from an EMBL/GenBank/DDBJ whole genome shotgun (WGS) entry which is preliminary data.</text>
</comment>
<dbReference type="PROSITE" id="PS50878">
    <property type="entry name" value="RT_POL"/>
    <property type="match status" value="1"/>
</dbReference>
<dbReference type="PANTHER" id="PTHR12133:SF2">
    <property type="entry name" value="TRNA (ADENINE(58)-N(1))-METHYLTRANSFERASE CATALYTIC SUBUNIT TRMT61A"/>
    <property type="match status" value="1"/>
</dbReference>
<name>A0ABQ0D9L9_9EUKA</name>
<dbReference type="InterPro" id="IPR014816">
    <property type="entry name" value="tRNA_MeTrfase_Gcd14"/>
</dbReference>
<reference evidence="9 10" key="1">
    <citation type="journal article" date="2019" name="PLoS Negl. Trop. Dis.">
        <title>Whole genome sequencing of Entamoeba nuttalli reveals mammalian host-related molecular signatures and a novel octapeptide-repeat surface protein.</title>
        <authorList>
            <person name="Tanaka M."/>
            <person name="Makiuchi T."/>
            <person name="Komiyama T."/>
            <person name="Shiina T."/>
            <person name="Osaki K."/>
            <person name="Tachibana H."/>
        </authorList>
    </citation>
    <scope>NUCLEOTIDE SEQUENCE [LARGE SCALE GENOMIC DNA]</scope>
    <source>
        <strain evidence="9 10">P19-061405</strain>
    </source>
</reference>
<evidence type="ECO:0000259" key="8">
    <source>
        <dbReference type="PROSITE" id="PS50878"/>
    </source>
</evidence>
<keyword evidence="7" id="KW-0539">Nucleus</keyword>
<proteinExistence type="predicted"/>
<dbReference type="PROSITE" id="PS51620">
    <property type="entry name" value="SAM_TRM61"/>
    <property type="match status" value="1"/>
</dbReference>
<feature type="domain" description="Reverse transcriptase" evidence="8">
    <location>
        <begin position="1"/>
        <end position="175"/>
    </location>
</feature>
<dbReference type="Pfam" id="PF00078">
    <property type="entry name" value="RVT_1"/>
    <property type="match status" value="1"/>
</dbReference>
<accession>A0ABQ0D9L9</accession>
<keyword evidence="3" id="KW-0489">Methyltransferase</keyword>
<evidence type="ECO:0000313" key="10">
    <source>
        <dbReference type="Proteomes" id="UP001628156"/>
    </source>
</evidence>
<organism evidence="9 10">
    <name type="scientific">Entamoeba nuttalli</name>
    <dbReference type="NCBI Taxonomy" id="412467"/>
    <lineage>
        <taxon>Eukaryota</taxon>
        <taxon>Amoebozoa</taxon>
        <taxon>Evosea</taxon>
        <taxon>Archamoebae</taxon>
        <taxon>Mastigamoebida</taxon>
        <taxon>Entamoebidae</taxon>
        <taxon>Entamoeba</taxon>
    </lineage>
</organism>
<dbReference type="InterPro" id="IPR029063">
    <property type="entry name" value="SAM-dependent_MTases_sf"/>
</dbReference>
<evidence type="ECO:0000256" key="3">
    <source>
        <dbReference type="ARBA" id="ARBA00022603"/>
    </source>
</evidence>
<dbReference type="Pfam" id="PF08704">
    <property type="entry name" value="GCD14"/>
    <property type="match status" value="1"/>
</dbReference>
<dbReference type="InterPro" id="IPR049470">
    <property type="entry name" value="TRM61_C"/>
</dbReference>
<dbReference type="Proteomes" id="UP001628156">
    <property type="component" value="Unassembled WGS sequence"/>
</dbReference>
<evidence type="ECO:0000256" key="6">
    <source>
        <dbReference type="ARBA" id="ARBA00022694"/>
    </source>
</evidence>
<sequence>MMKQQKEEKYPKYVESYYDIKKSYDTVNHEWVIESLKYFNVEGVIINIIESMMTRWKIFIGYKFNEYLGNIKLNRGILQGDSLSNLLFIIQMNIISQIIEEKFPKANHTLYMDEMRIMTESSEEMGIINNEIIDRPIHQKMEVRWNESKGVDKTTTVKVRNSINIKKNAFLQLTKMQDGAIFCVYRKAKIMKNERLKYCTLCKDKIAITISPVLSYFDITPNSIIVESGTGSGCLSAAFGSRLQFGNEQGKGHLYTFEFHEQRKIKAEEDFKMLGLDKVITVVLRDVVQNGFLVEGLLHEQEADCVFLDLPNVYEAITHAYNVLRVGGKICCFCPCIEQIQKSCQELRKDGRFTNLLTKENVIRPYSIKGVGKRSDDCMSSEILCCPTKTIKGHVGYVTFAIKAK</sequence>
<dbReference type="Gene3D" id="3.40.50.150">
    <property type="entry name" value="Vaccinia Virus protein VP39"/>
    <property type="match status" value="1"/>
</dbReference>
<keyword evidence="6" id="KW-0819">tRNA processing</keyword>
<evidence type="ECO:0000256" key="2">
    <source>
        <dbReference type="ARBA" id="ARBA00012796"/>
    </source>
</evidence>
<keyword evidence="5" id="KW-0949">S-adenosyl-L-methionine</keyword>
<evidence type="ECO:0000256" key="7">
    <source>
        <dbReference type="ARBA" id="ARBA00023242"/>
    </source>
</evidence>
<dbReference type="InterPro" id="IPR000477">
    <property type="entry name" value="RT_dom"/>
</dbReference>
<comment type="subcellular location">
    <subcellularLocation>
        <location evidence="1">Nucleus</location>
    </subcellularLocation>
</comment>
<dbReference type="EMBL" id="BAAFRS010000038">
    <property type="protein sequence ID" value="GAB1219546.1"/>
    <property type="molecule type" value="Genomic_DNA"/>
</dbReference>
<dbReference type="EC" id="2.1.1.220" evidence="2"/>
<dbReference type="SUPFAM" id="SSF53335">
    <property type="entry name" value="S-adenosyl-L-methionine-dependent methyltransferases"/>
    <property type="match status" value="1"/>
</dbReference>
<gene>
    <name evidence="9" type="ORF">ENUP19_0038G0018</name>
</gene>